<sequence length="126" mass="14396">MTSNGVKLRKLRCSEKHIHHSLPMRNTITFAVIIEKLRHRHLISKVLLESIRVLRIRGATCDIAGYFLRLHTRFIGPVSVYSADINAVRVYYISPVLGQFTMFNLHATLHSAVLMSVDDQFLPNPT</sequence>
<dbReference type="EMBL" id="CP069114">
    <property type="protein sequence ID" value="QSS63474.1"/>
    <property type="molecule type" value="Genomic_DNA"/>
</dbReference>
<dbReference type="Proteomes" id="UP000663671">
    <property type="component" value="Chromosome 1"/>
</dbReference>
<evidence type="ECO:0000313" key="2">
    <source>
        <dbReference type="Proteomes" id="UP000663671"/>
    </source>
</evidence>
<gene>
    <name evidence="1" type="ORF">I7I51_00532</name>
</gene>
<evidence type="ECO:0000313" key="1">
    <source>
        <dbReference type="EMBL" id="QSS63474.1"/>
    </source>
</evidence>
<dbReference type="AlphaFoldDB" id="A0A8A1MFT0"/>
<name>A0A8A1MFT0_AJECA</name>
<dbReference type="VEuPathDB" id="FungiDB:I7I51_00532"/>
<reference evidence="1" key="1">
    <citation type="submission" date="2021-01" db="EMBL/GenBank/DDBJ databases">
        <title>Chromosome-level genome assembly of a human fungal pathogen reveals clustering of transcriptionally co-regulated genes.</title>
        <authorList>
            <person name="Voorhies M."/>
            <person name="Cohen S."/>
            <person name="Shea T.P."/>
            <person name="Petrus S."/>
            <person name="Munoz J.F."/>
            <person name="Poplawski S."/>
            <person name="Goldman W.E."/>
            <person name="Michael T."/>
            <person name="Cuomo C.A."/>
            <person name="Sil A."/>
            <person name="Beyhan S."/>
        </authorList>
    </citation>
    <scope>NUCLEOTIDE SEQUENCE</scope>
    <source>
        <strain evidence="1">WU24</strain>
    </source>
</reference>
<accession>A0A8A1MFT0</accession>
<protein>
    <submittedName>
        <fullName evidence="1">Uncharacterized protein</fullName>
    </submittedName>
</protein>
<proteinExistence type="predicted"/>
<organism evidence="1 2">
    <name type="scientific">Ajellomyces capsulatus</name>
    <name type="common">Darling's disease fungus</name>
    <name type="synonym">Histoplasma capsulatum</name>
    <dbReference type="NCBI Taxonomy" id="5037"/>
    <lineage>
        <taxon>Eukaryota</taxon>
        <taxon>Fungi</taxon>
        <taxon>Dikarya</taxon>
        <taxon>Ascomycota</taxon>
        <taxon>Pezizomycotina</taxon>
        <taxon>Eurotiomycetes</taxon>
        <taxon>Eurotiomycetidae</taxon>
        <taxon>Onygenales</taxon>
        <taxon>Ajellomycetaceae</taxon>
        <taxon>Histoplasma</taxon>
    </lineage>
</organism>